<gene>
    <name evidence="4" type="ordered locus">Echvi_1940</name>
</gene>
<keyword evidence="2" id="KW-0472">Membrane</keyword>
<evidence type="ECO:0000259" key="3">
    <source>
        <dbReference type="Pfam" id="PF12508"/>
    </source>
</evidence>
<reference evidence="5" key="1">
    <citation type="submission" date="2012-02" db="EMBL/GenBank/DDBJ databases">
        <title>The complete genome of Echinicola vietnamensis DSM 17526.</title>
        <authorList>
            <person name="Lucas S."/>
            <person name="Copeland A."/>
            <person name="Lapidus A."/>
            <person name="Glavina del Rio T."/>
            <person name="Dalin E."/>
            <person name="Tice H."/>
            <person name="Bruce D."/>
            <person name="Goodwin L."/>
            <person name="Pitluck S."/>
            <person name="Peters L."/>
            <person name="Ovchinnikova G."/>
            <person name="Teshima H."/>
            <person name="Kyrpides N."/>
            <person name="Mavromatis K."/>
            <person name="Ivanova N."/>
            <person name="Brettin T."/>
            <person name="Detter J.C."/>
            <person name="Han C."/>
            <person name="Larimer F."/>
            <person name="Land M."/>
            <person name="Hauser L."/>
            <person name="Markowitz V."/>
            <person name="Cheng J.-F."/>
            <person name="Hugenholtz P."/>
            <person name="Woyke T."/>
            <person name="Wu D."/>
            <person name="Brambilla E."/>
            <person name="Klenk H.-P."/>
            <person name="Eisen J.A."/>
        </authorList>
    </citation>
    <scope>NUCLEOTIDE SEQUENCE [LARGE SCALE GENOMIC DNA]</scope>
    <source>
        <strain evidence="5">DSM 17526 / LMG 23754 / KMM 6221</strain>
    </source>
</reference>
<dbReference type="eggNOG" id="ENOG502Z83K">
    <property type="taxonomic scope" value="Bacteria"/>
</dbReference>
<dbReference type="STRING" id="926556.Echvi_1940"/>
<dbReference type="EMBL" id="CP003346">
    <property type="protein sequence ID" value="AGA78194.1"/>
    <property type="molecule type" value="Genomic_DNA"/>
</dbReference>
<feature type="compositionally biased region" description="Polar residues" evidence="1">
    <location>
        <begin position="112"/>
        <end position="134"/>
    </location>
</feature>
<dbReference type="RefSeq" id="WP_015265755.1">
    <property type="nucleotide sequence ID" value="NC_019904.1"/>
</dbReference>
<keyword evidence="2" id="KW-0812">Transmembrane</keyword>
<feature type="domain" description="Conjugative transposon TraM C-terminal" evidence="3">
    <location>
        <begin position="266"/>
        <end position="410"/>
    </location>
</feature>
<dbReference type="AlphaFoldDB" id="L0FWB4"/>
<dbReference type="HOGENOM" id="CLU_735320_0_0_10"/>
<dbReference type="NCBIfam" id="TIGR03779">
    <property type="entry name" value="Bac_Flav_CT_M"/>
    <property type="match status" value="1"/>
</dbReference>
<protein>
    <submittedName>
        <fullName evidence="4">Conjugative transposon TraM protein</fullName>
    </submittedName>
</protein>
<evidence type="ECO:0000256" key="2">
    <source>
        <dbReference type="SAM" id="Phobius"/>
    </source>
</evidence>
<dbReference type="InterPro" id="IPR055407">
    <property type="entry name" value="TraM_C"/>
</dbReference>
<name>L0FWB4_ECHVK</name>
<dbReference type="InterPro" id="IPR022187">
    <property type="entry name" value="Conjug_transposon_TraM"/>
</dbReference>
<feature type="region of interest" description="Disordered" evidence="1">
    <location>
        <begin position="90"/>
        <end position="163"/>
    </location>
</feature>
<sequence length="417" mass="46160">MNNEKFKRQRRFMLVLPLLTLPFVTLAFWALGGGQPDRPTPSDNTPGLNMTLPEAKINEDTALGDKMSIYQKADQKAALRKEQMRMDPFAGELKQPQKEKPQELLPKEGPPIQSQSSLKAMETQVEQKLASLQKTVDRPAPPVQRSSAIPVTPPERPSPSGTDLKHLEEMMQAMSSPSSPDPELQQIDGMLEKILDVQHPERVRQKLEAYRDWKQGKTFAVNRTENSTRETKIIHSERKSTSLENNRFYGLDETATATVETVKPAIPAMVHEDQELVSGASLKMELTERVFINGMAIPKGALVFGTCQLNGERLKVKIEAIRKGQTILPVKLEVYDLDALPGIRVPGAIARKSAKEGAGDALQGMQTMGYDPSWQSQAATAGMETVKGLFSKKAKLIKVKVKAGHPLLLVDQNTSQP</sequence>
<dbReference type="PATRIC" id="fig|926556.3.peg.2060"/>
<evidence type="ECO:0000256" key="1">
    <source>
        <dbReference type="SAM" id="MobiDB-lite"/>
    </source>
</evidence>
<evidence type="ECO:0000313" key="5">
    <source>
        <dbReference type="Proteomes" id="UP000010796"/>
    </source>
</evidence>
<dbReference type="Pfam" id="PF12508">
    <property type="entry name" value="Transposon_TraM"/>
    <property type="match status" value="1"/>
</dbReference>
<proteinExistence type="predicted"/>
<feature type="compositionally biased region" description="Basic and acidic residues" evidence="1">
    <location>
        <begin position="95"/>
        <end position="106"/>
    </location>
</feature>
<dbReference type="Proteomes" id="UP000010796">
    <property type="component" value="Chromosome"/>
</dbReference>
<keyword evidence="5" id="KW-1185">Reference proteome</keyword>
<evidence type="ECO:0000313" key="4">
    <source>
        <dbReference type="EMBL" id="AGA78194.1"/>
    </source>
</evidence>
<accession>L0FWB4</accession>
<dbReference type="KEGG" id="evi:Echvi_1940"/>
<dbReference type="OrthoDB" id="1453786at2"/>
<feature type="transmembrane region" description="Helical" evidence="2">
    <location>
        <begin position="12"/>
        <end position="32"/>
    </location>
</feature>
<keyword evidence="2" id="KW-1133">Transmembrane helix</keyword>
<organism evidence="4 5">
    <name type="scientific">Echinicola vietnamensis (strain DSM 17526 / LMG 23754 / KMM 6221)</name>
    <dbReference type="NCBI Taxonomy" id="926556"/>
    <lineage>
        <taxon>Bacteria</taxon>
        <taxon>Pseudomonadati</taxon>
        <taxon>Bacteroidota</taxon>
        <taxon>Cytophagia</taxon>
        <taxon>Cytophagales</taxon>
        <taxon>Cyclobacteriaceae</taxon>
        <taxon>Echinicola</taxon>
    </lineage>
</organism>